<accession>A0A4R2NT66</accession>
<protein>
    <recommendedName>
        <fullName evidence="3">Natural product</fullName>
    </recommendedName>
</protein>
<organism evidence="1 2">
    <name type="scientific">Tenacibaculum skagerrakense</name>
    <dbReference type="NCBI Taxonomy" id="186571"/>
    <lineage>
        <taxon>Bacteria</taxon>
        <taxon>Pseudomonadati</taxon>
        <taxon>Bacteroidota</taxon>
        <taxon>Flavobacteriia</taxon>
        <taxon>Flavobacteriales</taxon>
        <taxon>Flavobacteriaceae</taxon>
        <taxon>Tenacibaculum</taxon>
    </lineage>
</organism>
<dbReference type="NCBIfam" id="NF038153">
    <property type="entry name" value="lant_leader_L1a"/>
    <property type="match status" value="1"/>
</dbReference>
<comment type="caution">
    <text evidence="1">The sequence shown here is derived from an EMBL/GenBank/DDBJ whole genome shotgun (WGS) entry which is preliminary data.</text>
</comment>
<dbReference type="Proteomes" id="UP000294564">
    <property type="component" value="Unassembled WGS sequence"/>
</dbReference>
<name>A0A4R2NT66_9FLAO</name>
<keyword evidence="2" id="KW-1185">Reference proteome</keyword>
<dbReference type="RefSeq" id="WP_165915712.1">
    <property type="nucleotide sequence ID" value="NZ_SLXM01000005.1"/>
</dbReference>
<sequence length="49" mass="5415">MKKIKLNNKLQIQKEALLKLQDEQLSAVKGAKGKPLSCLYLTCNGGVEE</sequence>
<reference evidence="1 2" key="1">
    <citation type="submission" date="2019-03" db="EMBL/GenBank/DDBJ databases">
        <title>Genomic Encyclopedia of Type Strains, Phase IV (KMG-IV): sequencing the most valuable type-strain genomes for metagenomic binning, comparative biology and taxonomic classification.</title>
        <authorList>
            <person name="Goeker M."/>
        </authorList>
    </citation>
    <scope>NUCLEOTIDE SEQUENCE [LARGE SCALE GENOMIC DNA]</scope>
    <source>
        <strain evidence="1 2">DSM 14836</strain>
    </source>
</reference>
<dbReference type="AlphaFoldDB" id="A0A4R2NT66"/>
<dbReference type="EMBL" id="SLXM01000005">
    <property type="protein sequence ID" value="TCP24761.1"/>
    <property type="molecule type" value="Genomic_DNA"/>
</dbReference>
<gene>
    <name evidence="1" type="ORF">EV195_105192</name>
</gene>
<proteinExistence type="predicted"/>
<evidence type="ECO:0000313" key="1">
    <source>
        <dbReference type="EMBL" id="TCP24761.1"/>
    </source>
</evidence>
<dbReference type="InterPro" id="IPR058238">
    <property type="entry name" value="Lant_leader_dom"/>
</dbReference>
<evidence type="ECO:0000313" key="2">
    <source>
        <dbReference type="Proteomes" id="UP000294564"/>
    </source>
</evidence>
<evidence type="ECO:0008006" key="3">
    <source>
        <dbReference type="Google" id="ProtNLM"/>
    </source>
</evidence>